<dbReference type="InterPro" id="IPR018062">
    <property type="entry name" value="HTH_AraC-typ_CS"/>
</dbReference>
<proteinExistence type="predicted"/>
<keyword evidence="2" id="KW-0238">DNA-binding</keyword>
<comment type="caution">
    <text evidence="5">The sequence shown here is derived from an EMBL/GenBank/DDBJ whole genome shotgun (WGS) entry which is preliminary data.</text>
</comment>
<accession>A0A2H5XGD9</accession>
<dbReference type="InterPro" id="IPR050204">
    <property type="entry name" value="AraC_XylS_family_regulators"/>
</dbReference>
<evidence type="ECO:0000256" key="2">
    <source>
        <dbReference type="ARBA" id="ARBA00023125"/>
    </source>
</evidence>
<dbReference type="EMBL" id="BEHT01000064">
    <property type="protein sequence ID" value="GBD00241.1"/>
    <property type="molecule type" value="Genomic_DNA"/>
</dbReference>
<name>A0A2H5XGD9_9BACT</name>
<evidence type="ECO:0000313" key="6">
    <source>
        <dbReference type="Proteomes" id="UP000236173"/>
    </source>
</evidence>
<dbReference type="GO" id="GO:0043565">
    <property type="term" value="F:sequence-specific DNA binding"/>
    <property type="evidence" value="ECO:0007669"/>
    <property type="project" value="InterPro"/>
</dbReference>
<dbReference type="InterPro" id="IPR011051">
    <property type="entry name" value="RmlC_Cupin_sf"/>
</dbReference>
<gene>
    <name evidence="5" type="primary">rhaS</name>
    <name evidence="5" type="ORF">HRbin17_02779</name>
</gene>
<evidence type="ECO:0000259" key="4">
    <source>
        <dbReference type="PROSITE" id="PS01124"/>
    </source>
</evidence>
<dbReference type="PANTHER" id="PTHR46796">
    <property type="entry name" value="HTH-TYPE TRANSCRIPTIONAL ACTIVATOR RHAS-RELATED"/>
    <property type="match status" value="1"/>
</dbReference>
<sequence>MGMSHALPTVLMTDGAGSWEAIVEAIERHLLPRLETLGDSLFAVSPQPCPHDLSVLPVLGWSRTRRDRVPLFVFVFSGQGQMLLQNYLVVLKAGHGVFMPSNTPYAPYSVNGDRIVPCDWLWVRVHSFGVSVLRARLSPQMHSQSLHYTVRDRRLVELFQAWEQERSRPNANPIVTKGLLCAFFGTLIRSAPFLPASLCPRHKNTDRFPPSLCQALMLFHSRYDKPLCLTAVAHECGVTPAHLCRLFRRYLAMTPWQYLERLRLQIASQLLRETALGIADIAFLVGFQDLRHFQRLFRRAFGVSPSAFRGWRCPRSRTVASLRAG</sequence>
<reference evidence="6" key="1">
    <citation type="submission" date="2017-09" db="EMBL/GenBank/DDBJ databases">
        <title>Metaegenomics of thermophilic ammonia-oxidizing enrichment culture.</title>
        <authorList>
            <person name="Kato S."/>
            <person name="Suzuki K."/>
        </authorList>
    </citation>
    <scope>NUCLEOTIDE SEQUENCE [LARGE SCALE GENOMIC DNA]</scope>
</reference>
<dbReference type="SMART" id="SM00342">
    <property type="entry name" value="HTH_ARAC"/>
    <property type="match status" value="1"/>
</dbReference>
<dbReference type="PRINTS" id="PR00032">
    <property type="entry name" value="HTHARAC"/>
</dbReference>
<protein>
    <submittedName>
        <fullName evidence="5">HTH-type transcriptional activator RhaS</fullName>
    </submittedName>
</protein>
<dbReference type="Pfam" id="PF12833">
    <property type="entry name" value="HTH_18"/>
    <property type="match status" value="1"/>
</dbReference>
<dbReference type="PROSITE" id="PS00041">
    <property type="entry name" value="HTH_ARAC_FAMILY_1"/>
    <property type="match status" value="1"/>
</dbReference>
<dbReference type="PANTHER" id="PTHR46796:SF13">
    <property type="entry name" value="HTH-TYPE TRANSCRIPTIONAL ACTIVATOR RHAS"/>
    <property type="match status" value="1"/>
</dbReference>
<keyword evidence="1" id="KW-0805">Transcription regulation</keyword>
<dbReference type="InterPro" id="IPR020449">
    <property type="entry name" value="Tscrpt_reg_AraC-type_HTH"/>
</dbReference>
<dbReference type="SUPFAM" id="SSF46689">
    <property type="entry name" value="Homeodomain-like"/>
    <property type="match status" value="2"/>
</dbReference>
<organism evidence="5 6">
    <name type="scientific">Candidatus Fervidibacter japonicus</name>
    <dbReference type="NCBI Taxonomy" id="2035412"/>
    <lineage>
        <taxon>Bacteria</taxon>
        <taxon>Candidatus Fervidibacterota</taxon>
        <taxon>Candidatus Fervidibacter</taxon>
    </lineage>
</organism>
<keyword evidence="3" id="KW-0804">Transcription</keyword>
<evidence type="ECO:0000313" key="5">
    <source>
        <dbReference type="EMBL" id="GBD00241.1"/>
    </source>
</evidence>
<evidence type="ECO:0000256" key="1">
    <source>
        <dbReference type="ARBA" id="ARBA00023015"/>
    </source>
</evidence>
<dbReference type="GO" id="GO:0003700">
    <property type="term" value="F:DNA-binding transcription factor activity"/>
    <property type="evidence" value="ECO:0007669"/>
    <property type="project" value="InterPro"/>
</dbReference>
<dbReference type="Proteomes" id="UP000236173">
    <property type="component" value="Unassembled WGS sequence"/>
</dbReference>
<dbReference type="InterPro" id="IPR009057">
    <property type="entry name" value="Homeodomain-like_sf"/>
</dbReference>
<feature type="domain" description="HTH araC/xylS-type" evidence="4">
    <location>
        <begin position="213"/>
        <end position="311"/>
    </location>
</feature>
<dbReference type="SUPFAM" id="SSF51182">
    <property type="entry name" value="RmlC-like cupins"/>
    <property type="match status" value="1"/>
</dbReference>
<dbReference type="InterPro" id="IPR018060">
    <property type="entry name" value="HTH_AraC"/>
</dbReference>
<evidence type="ECO:0000256" key="3">
    <source>
        <dbReference type="ARBA" id="ARBA00023163"/>
    </source>
</evidence>
<dbReference type="PROSITE" id="PS01124">
    <property type="entry name" value="HTH_ARAC_FAMILY_2"/>
    <property type="match status" value="1"/>
</dbReference>
<dbReference type="CDD" id="cd02208">
    <property type="entry name" value="cupin_RmlC-like"/>
    <property type="match status" value="1"/>
</dbReference>
<dbReference type="AlphaFoldDB" id="A0A2H5XGD9"/>
<dbReference type="Gene3D" id="1.10.10.60">
    <property type="entry name" value="Homeodomain-like"/>
    <property type="match status" value="2"/>
</dbReference>